<evidence type="ECO:0000313" key="5">
    <source>
        <dbReference type="Proteomes" id="UP000245207"/>
    </source>
</evidence>
<dbReference type="STRING" id="35608.A0A2U1KH12"/>
<organism evidence="4 5">
    <name type="scientific">Artemisia annua</name>
    <name type="common">Sweet wormwood</name>
    <dbReference type="NCBI Taxonomy" id="35608"/>
    <lineage>
        <taxon>Eukaryota</taxon>
        <taxon>Viridiplantae</taxon>
        <taxon>Streptophyta</taxon>
        <taxon>Embryophyta</taxon>
        <taxon>Tracheophyta</taxon>
        <taxon>Spermatophyta</taxon>
        <taxon>Magnoliopsida</taxon>
        <taxon>eudicotyledons</taxon>
        <taxon>Gunneridae</taxon>
        <taxon>Pentapetalae</taxon>
        <taxon>asterids</taxon>
        <taxon>campanulids</taxon>
        <taxon>Asterales</taxon>
        <taxon>Asteraceae</taxon>
        <taxon>Asteroideae</taxon>
        <taxon>Anthemideae</taxon>
        <taxon>Artemisiinae</taxon>
        <taxon>Artemisia</taxon>
    </lineage>
</organism>
<dbReference type="Gene3D" id="3.30.300.30">
    <property type="match status" value="1"/>
</dbReference>
<dbReference type="InterPro" id="IPR045851">
    <property type="entry name" value="AMP-bd_C_sf"/>
</dbReference>
<dbReference type="OrthoDB" id="10253869at2759"/>
<accession>A0A2U1KH12</accession>
<dbReference type="FunFam" id="3.30.300.30:FF:000007">
    <property type="entry name" value="4-coumarate--CoA ligase 2"/>
    <property type="match status" value="1"/>
</dbReference>
<dbReference type="Pfam" id="PF13193">
    <property type="entry name" value="AMP-binding_C"/>
    <property type="match status" value="1"/>
</dbReference>
<evidence type="ECO:0000313" key="4">
    <source>
        <dbReference type="EMBL" id="PWA36070.1"/>
    </source>
</evidence>
<evidence type="ECO:0000256" key="2">
    <source>
        <dbReference type="ARBA" id="ARBA00022598"/>
    </source>
</evidence>
<evidence type="ECO:0000259" key="3">
    <source>
        <dbReference type="Pfam" id="PF13193"/>
    </source>
</evidence>
<name>A0A2U1KH12_ARTAN</name>
<gene>
    <name evidence="4" type="ORF">CTI12_AA604570</name>
</gene>
<feature type="domain" description="AMP-binding enzyme C-terminal" evidence="3">
    <location>
        <begin position="247"/>
        <end position="322"/>
    </location>
</feature>
<dbReference type="InterPro" id="IPR042099">
    <property type="entry name" value="ANL_N_sf"/>
</dbReference>
<keyword evidence="2 4" id="KW-0436">Ligase</keyword>
<proteinExistence type="inferred from homology"/>
<comment type="caution">
    <text evidence="4">The sequence shown here is derived from an EMBL/GenBank/DDBJ whole genome shotgun (WGS) entry which is preliminary data.</text>
</comment>
<sequence length="340" mass="37545">MAKSSKVVNEETEAQGFGKIVTSVRKKSANKTKTYHSLRPPSPLPPLSTKTSITDYILSLSTSTSSATSSLIDSTTRHVIPHSTIPRLIHNLTNSLRHPPLCLRQHSVAYVISPNSSYLPILYLSLFAAGVTVSPANPVSSVKEVERMVKLCKACVVFATSDCVEKVVGAGFKGKLMEFEVWQDDIAAILYSSGYVDDKEVIDTMVDSDGWFRTGDLCYFDNEGFLFVVDRLKELIKYKGYQVPPAELEHILNSHPDITEAAVIPYPDELAGQVPMGFVVRRKGSTIDEAQVKEFVAKQVAPYKKLRRVRFTDSIPKNAPGKVLRKELIKLALSGVNSKL</sequence>
<dbReference type="Gene3D" id="3.40.50.12780">
    <property type="entry name" value="N-terminal domain of ligase-like"/>
    <property type="match status" value="2"/>
</dbReference>
<dbReference type="Proteomes" id="UP000245207">
    <property type="component" value="Unassembled WGS sequence"/>
</dbReference>
<dbReference type="EMBL" id="PKPP01018842">
    <property type="protein sequence ID" value="PWA36070.1"/>
    <property type="molecule type" value="Genomic_DNA"/>
</dbReference>
<evidence type="ECO:0000256" key="1">
    <source>
        <dbReference type="ARBA" id="ARBA00006432"/>
    </source>
</evidence>
<reference evidence="4 5" key="1">
    <citation type="journal article" date="2018" name="Mol. Plant">
        <title>The genome of Artemisia annua provides insight into the evolution of Asteraceae family and artemisinin biosynthesis.</title>
        <authorList>
            <person name="Shen Q."/>
            <person name="Zhang L."/>
            <person name="Liao Z."/>
            <person name="Wang S."/>
            <person name="Yan T."/>
            <person name="Shi P."/>
            <person name="Liu M."/>
            <person name="Fu X."/>
            <person name="Pan Q."/>
            <person name="Wang Y."/>
            <person name="Lv Z."/>
            <person name="Lu X."/>
            <person name="Zhang F."/>
            <person name="Jiang W."/>
            <person name="Ma Y."/>
            <person name="Chen M."/>
            <person name="Hao X."/>
            <person name="Li L."/>
            <person name="Tang Y."/>
            <person name="Lv G."/>
            <person name="Zhou Y."/>
            <person name="Sun X."/>
            <person name="Brodelius P.E."/>
            <person name="Rose J.K.C."/>
            <person name="Tang K."/>
        </authorList>
    </citation>
    <scope>NUCLEOTIDE SEQUENCE [LARGE SCALE GENOMIC DNA]</scope>
    <source>
        <strain evidence="5">cv. Huhao1</strain>
        <tissue evidence="4">Leaf</tissue>
    </source>
</reference>
<dbReference type="PANTHER" id="PTHR24096">
    <property type="entry name" value="LONG-CHAIN-FATTY-ACID--COA LIGASE"/>
    <property type="match status" value="1"/>
</dbReference>
<dbReference type="InterPro" id="IPR025110">
    <property type="entry name" value="AMP-bd_C"/>
</dbReference>
<dbReference type="GO" id="GO:0016405">
    <property type="term" value="F:CoA-ligase activity"/>
    <property type="evidence" value="ECO:0007669"/>
    <property type="project" value="TreeGrafter"/>
</dbReference>
<dbReference type="AlphaFoldDB" id="A0A2U1KH12"/>
<dbReference type="SUPFAM" id="SSF56801">
    <property type="entry name" value="Acetyl-CoA synthetase-like"/>
    <property type="match status" value="2"/>
</dbReference>
<comment type="similarity">
    <text evidence="1">Belongs to the ATP-dependent AMP-binding enzyme family.</text>
</comment>
<keyword evidence="5" id="KW-1185">Reference proteome</keyword>
<protein>
    <submittedName>
        <fullName evidence="4">AMP-dependent synthetase/ligase, AMP-binding enzyme C-terminal domain protein</fullName>
    </submittedName>
</protein>
<dbReference type="PANTHER" id="PTHR24096:SF362">
    <property type="entry name" value="4-COUMARATE--COA LIGASE-LIKE 9"/>
    <property type="match status" value="1"/>
</dbReference>